<protein>
    <recommendedName>
        <fullName evidence="4">SMP-30/Gluconolaconase/LRE-like region</fullName>
    </recommendedName>
</protein>
<reference evidence="2" key="2">
    <citation type="journal article" date="2016" name="Genome Announc.">
        <title>Draft Genome Sequences of Two Novel Amoeba-Resistant Intranuclear Bacteria, 'Candidatus Berkiella cookevillensis' and 'Candidatus Berkiella aquae'.</title>
        <authorList>
            <person name="Mehari Y.T."/>
            <person name="Arivett B.A."/>
            <person name="Farone A.L."/>
            <person name="Gunderson J.H."/>
            <person name="Farone M.B."/>
        </authorList>
    </citation>
    <scope>NUCLEOTIDE SEQUENCE</scope>
    <source>
        <strain evidence="2">CC99</strain>
    </source>
</reference>
<evidence type="ECO:0000313" key="2">
    <source>
        <dbReference type="EMBL" id="MCS5708542.1"/>
    </source>
</evidence>
<dbReference type="OrthoDB" id="9951871at2"/>
<gene>
    <name evidence="1" type="ORF">CC99x_00098</name>
    <name evidence="2" type="ORF">CC99x_006425</name>
</gene>
<keyword evidence="3" id="KW-1185">Reference proteome</keyword>
<comment type="caution">
    <text evidence="1">The sequence shown here is derived from an EMBL/GenBank/DDBJ whole genome shotgun (WGS) entry which is preliminary data.</text>
</comment>
<accession>A0A0Q9YH00</accession>
<evidence type="ECO:0008006" key="4">
    <source>
        <dbReference type="Google" id="ProtNLM"/>
    </source>
</evidence>
<proteinExistence type="predicted"/>
<name>A0A0Q9YH00_9GAMM</name>
<dbReference type="STRING" id="437022.CC99x_00098"/>
<organism evidence="1">
    <name type="scientific">Candidatus Berkiella cookevillensis</name>
    <dbReference type="NCBI Taxonomy" id="437022"/>
    <lineage>
        <taxon>Bacteria</taxon>
        <taxon>Pseudomonadati</taxon>
        <taxon>Pseudomonadota</taxon>
        <taxon>Gammaproteobacteria</taxon>
        <taxon>Candidatus Berkiellales</taxon>
        <taxon>Candidatus Berkiellaceae</taxon>
        <taxon>Candidatus Berkiella</taxon>
    </lineage>
</organism>
<dbReference type="RefSeq" id="WP_158003176.1">
    <property type="nucleotide sequence ID" value="NZ_LKHV02000001.1"/>
</dbReference>
<reference evidence="1" key="1">
    <citation type="submission" date="2015-09" db="EMBL/GenBank/DDBJ databases">
        <title>Draft Genome Sequences of Two Novel Amoeba-resistant Intranuclear Bacteria, Candidatus Berkiella cookevillensis and Candidatus Berkiella aquae.</title>
        <authorList>
            <person name="Mehari Y.T."/>
            <person name="Arivett B.A."/>
            <person name="Farone A.L."/>
            <person name="Gunderson J.H."/>
            <person name="Farone M.B."/>
        </authorList>
    </citation>
    <scope>NUCLEOTIDE SEQUENCE [LARGE SCALE GENOMIC DNA]</scope>
    <source>
        <strain evidence="1">CC99</strain>
    </source>
</reference>
<dbReference type="EMBL" id="LKHV02000001">
    <property type="protein sequence ID" value="MCS5708542.1"/>
    <property type="molecule type" value="Genomic_DNA"/>
</dbReference>
<reference evidence="2" key="3">
    <citation type="submission" date="2021-06" db="EMBL/GenBank/DDBJ databases">
        <title>Genomic Description and Analysis of Intracellular Bacteria, Candidatus Berkiella cookevillensis and Candidatus Berkiella aquae.</title>
        <authorList>
            <person name="Kidane D.T."/>
            <person name="Mehari Y.T."/>
            <person name="Rice F.C."/>
            <person name="Arivett B.A."/>
            <person name="Farone A.L."/>
            <person name="Berk S.G."/>
            <person name="Farone M.B."/>
        </authorList>
    </citation>
    <scope>NUCLEOTIDE SEQUENCE</scope>
    <source>
        <strain evidence="2">CC99</strain>
    </source>
</reference>
<evidence type="ECO:0000313" key="1">
    <source>
        <dbReference type="EMBL" id="KRG19877.1"/>
    </source>
</evidence>
<evidence type="ECO:0000313" key="3">
    <source>
        <dbReference type="Proteomes" id="UP000051494"/>
    </source>
</evidence>
<dbReference type="EMBL" id="LKHV01000001">
    <property type="protein sequence ID" value="KRG19877.1"/>
    <property type="molecule type" value="Genomic_DNA"/>
</dbReference>
<sequence>MKNLIDYNQYVQSLERTAVGGLCFHHIEQCIYITDSTRKLLGIWNLDMGQPEG</sequence>
<dbReference type="Proteomes" id="UP000051494">
    <property type="component" value="Unassembled WGS sequence"/>
</dbReference>
<dbReference type="AlphaFoldDB" id="A0A0Q9YH00"/>